<dbReference type="AlphaFoldDB" id="A0A7I8VH75"/>
<organism evidence="2 3">
    <name type="scientific">Dimorphilus gyrociliatus</name>
    <dbReference type="NCBI Taxonomy" id="2664684"/>
    <lineage>
        <taxon>Eukaryota</taxon>
        <taxon>Metazoa</taxon>
        <taxon>Spiralia</taxon>
        <taxon>Lophotrochozoa</taxon>
        <taxon>Annelida</taxon>
        <taxon>Polychaeta</taxon>
        <taxon>Polychaeta incertae sedis</taxon>
        <taxon>Dinophilidae</taxon>
        <taxon>Dimorphilus</taxon>
    </lineage>
</organism>
<sequence length="96" mass="11032">MINSQVKASKPSIPIAGFGSTRDKKDSLQELKEQIDHNMQLRQPVEDREGPKLKQDHQVKPPSLQDIEGDDDRRRRQEENGDRDDVYHADDLNING</sequence>
<comment type="caution">
    <text evidence="2">The sequence shown here is derived from an EMBL/GenBank/DDBJ whole genome shotgun (WGS) entry which is preliminary data.</text>
</comment>
<feature type="region of interest" description="Disordered" evidence="1">
    <location>
        <begin position="1"/>
        <end position="96"/>
    </location>
</feature>
<protein>
    <submittedName>
        <fullName evidence="2">DgyrCDS4321</fullName>
    </submittedName>
</protein>
<feature type="compositionally biased region" description="Basic and acidic residues" evidence="1">
    <location>
        <begin position="21"/>
        <end position="36"/>
    </location>
</feature>
<proteinExistence type="predicted"/>
<evidence type="ECO:0000256" key="1">
    <source>
        <dbReference type="SAM" id="MobiDB-lite"/>
    </source>
</evidence>
<name>A0A7I8VH75_9ANNE</name>
<reference evidence="2 3" key="1">
    <citation type="submission" date="2020-08" db="EMBL/GenBank/DDBJ databases">
        <authorList>
            <person name="Hejnol A."/>
        </authorList>
    </citation>
    <scope>NUCLEOTIDE SEQUENCE [LARGE SCALE GENOMIC DNA]</scope>
</reference>
<dbReference type="Proteomes" id="UP000549394">
    <property type="component" value="Unassembled WGS sequence"/>
</dbReference>
<feature type="compositionally biased region" description="Basic and acidic residues" evidence="1">
    <location>
        <begin position="44"/>
        <end position="59"/>
    </location>
</feature>
<keyword evidence="3" id="KW-1185">Reference proteome</keyword>
<evidence type="ECO:0000313" key="2">
    <source>
        <dbReference type="EMBL" id="CAD5115339.1"/>
    </source>
</evidence>
<gene>
    <name evidence="2" type="ORF">DGYR_LOCUS4090</name>
</gene>
<accession>A0A7I8VH75</accession>
<feature type="compositionally biased region" description="Basic and acidic residues" evidence="1">
    <location>
        <begin position="71"/>
        <end position="96"/>
    </location>
</feature>
<evidence type="ECO:0000313" key="3">
    <source>
        <dbReference type="Proteomes" id="UP000549394"/>
    </source>
</evidence>
<dbReference type="EMBL" id="CAJFCJ010000006">
    <property type="protein sequence ID" value="CAD5115339.1"/>
    <property type="molecule type" value="Genomic_DNA"/>
</dbReference>